<proteinExistence type="predicted"/>
<reference evidence="1 2" key="1">
    <citation type="submission" date="2023-07" db="EMBL/GenBank/DDBJ databases">
        <title>Sorghum-associated microbial communities from plants grown in Nebraska, USA.</title>
        <authorList>
            <person name="Schachtman D."/>
        </authorList>
    </citation>
    <scope>NUCLEOTIDE SEQUENCE [LARGE SCALE GENOMIC DNA]</scope>
    <source>
        <strain evidence="1 2">BE313</strain>
    </source>
</reference>
<name>A0ABU2C872_9BURK</name>
<evidence type="ECO:0000313" key="2">
    <source>
        <dbReference type="Proteomes" id="UP001180487"/>
    </source>
</evidence>
<comment type="caution">
    <text evidence="1">The sequence shown here is derived from an EMBL/GenBank/DDBJ whole genome shotgun (WGS) entry which is preliminary data.</text>
</comment>
<dbReference type="Proteomes" id="UP001180487">
    <property type="component" value="Unassembled WGS sequence"/>
</dbReference>
<evidence type="ECO:0000313" key="1">
    <source>
        <dbReference type="EMBL" id="MDR7377541.1"/>
    </source>
</evidence>
<keyword evidence="2" id="KW-1185">Reference proteome</keyword>
<protein>
    <submittedName>
        <fullName evidence="1">Uncharacterized protein</fullName>
    </submittedName>
</protein>
<gene>
    <name evidence="1" type="ORF">J2X19_002220</name>
</gene>
<sequence length="59" mass="6279">MSLQIRAIAELLLWFAPNPGQKSIGLICSIKNEAAHQGTQSMFSGVNKSIANSFCCGPV</sequence>
<accession>A0ABU2C872</accession>
<organism evidence="1 2">
    <name type="scientific">Rhodoferax ferrireducens</name>
    <dbReference type="NCBI Taxonomy" id="192843"/>
    <lineage>
        <taxon>Bacteria</taxon>
        <taxon>Pseudomonadati</taxon>
        <taxon>Pseudomonadota</taxon>
        <taxon>Betaproteobacteria</taxon>
        <taxon>Burkholderiales</taxon>
        <taxon>Comamonadaceae</taxon>
        <taxon>Rhodoferax</taxon>
    </lineage>
</organism>
<dbReference type="EMBL" id="JAVDXT010000002">
    <property type="protein sequence ID" value="MDR7377541.1"/>
    <property type="molecule type" value="Genomic_DNA"/>
</dbReference>